<keyword evidence="1" id="KW-0472">Membrane</keyword>
<dbReference type="Gene3D" id="3.40.50.620">
    <property type="entry name" value="HUPs"/>
    <property type="match status" value="1"/>
</dbReference>
<feature type="domain" description="DUF218" evidence="2">
    <location>
        <begin position="181"/>
        <end position="324"/>
    </location>
</feature>
<keyword evidence="1" id="KW-0812">Transmembrane</keyword>
<dbReference type="GO" id="GO:0005886">
    <property type="term" value="C:plasma membrane"/>
    <property type="evidence" value="ECO:0007669"/>
    <property type="project" value="TreeGrafter"/>
</dbReference>
<reference evidence="3 4" key="1">
    <citation type="journal article" date="2015" name="Genome Announc.">
        <title>Expanding the biotechnology potential of lactobacilli through comparative genomics of 213 strains and associated genera.</title>
        <authorList>
            <person name="Sun Z."/>
            <person name="Harris H.M."/>
            <person name="McCann A."/>
            <person name="Guo C."/>
            <person name="Argimon S."/>
            <person name="Zhang W."/>
            <person name="Yang X."/>
            <person name="Jeffery I.B."/>
            <person name="Cooney J.C."/>
            <person name="Kagawa T.F."/>
            <person name="Liu W."/>
            <person name="Song Y."/>
            <person name="Salvetti E."/>
            <person name="Wrobel A."/>
            <person name="Rasinkangas P."/>
            <person name="Parkhill J."/>
            <person name="Rea M.C."/>
            <person name="O'Sullivan O."/>
            <person name="Ritari J."/>
            <person name="Douillard F.P."/>
            <person name="Paul Ross R."/>
            <person name="Yang R."/>
            <person name="Briner A.E."/>
            <person name="Felis G.E."/>
            <person name="de Vos W.M."/>
            <person name="Barrangou R."/>
            <person name="Klaenhammer T.R."/>
            <person name="Caufield P.W."/>
            <person name="Cui Y."/>
            <person name="Zhang H."/>
            <person name="O'Toole P.W."/>
        </authorList>
    </citation>
    <scope>NUCLEOTIDE SEQUENCE [LARGE SCALE GENOMIC DNA]</scope>
    <source>
        <strain evidence="3 4">DSM 20253</strain>
    </source>
</reference>
<keyword evidence="4" id="KW-1185">Reference proteome</keyword>
<evidence type="ECO:0000313" key="4">
    <source>
        <dbReference type="Proteomes" id="UP000051638"/>
    </source>
</evidence>
<accession>A0A0R2CSL8</accession>
<dbReference type="GO" id="GO:0000270">
    <property type="term" value="P:peptidoglycan metabolic process"/>
    <property type="evidence" value="ECO:0007669"/>
    <property type="project" value="TreeGrafter"/>
</dbReference>
<evidence type="ECO:0000256" key="1">
    <source>
        <dbReference type="SAM" id="Phobius"/>
    </source>
</evidence>
<dbReference type="InterPro" id="IPR003848">
    <property type="entry name" value="DUF218"/>
</dbReference>
<organism evidence="3 4">
    <name type="scientific">Loigolactobacillus rennini DSM 20253</name>
    <dbReference type="NCBI Taxonomy" id="1423796"/>
    <lineage>
        <taxon>Bacteria</taxon>
        <taxon>Bacillati</taxon>
        <taxon>Bacillota</taxon>
        <taxon>Bacilli</taxon>
        <taxon>Lactobacillales</taxon>
        <taxon>Lactobacillaceae</taxon>
        <taxon>Loigolactobacillus</taxon>
    </lineage>
</organism>
<sequence length="361" mass="39973">MGTKRDVKAGDSMEQVQVLSGVIAIGLLLLFGVSYFRERRQLRNGVWLNGFFIAGGIWLLTSAWGSGNPWLLVPVLLVDGLLVLALLLGIYGVIIFLLYNAHQVWRREAHSLTNLLGLLLAIGLSGLVVWQALIFGDVLPPPLMLLFSFVPVLVGYAFLNFWNYLTISLVYQLHRPRYRQQAIVVLGAGLLNGTEISGLLASRIKRGVTFYQKQIEKGRPAPLLVFSGGQGPDEKLPEALAMQRYAVEQLQVPEKDTAVELQSTNTRQNMAFSARLIQQRFGPRYRAIFVSNGYHIFRAGLLARQVGFNAQGIGAHTAGYFLPNAFLREFAAIMVLHKRLHLRVAAVVVSLAIIQCLLALA</sequence>
<name>A0A0R2CSL8_9LACO</name>
<dbReference type="AlphaFoldDB" id="A0A0R2CSL8"/>
<evidence type="ECO:0000259" key="2">
    <source>
        <dbReference type="Pfam" id="PF02698"/>
    </source>
</evidence>
<dbReference type="Proteomes" id="UP000051638">
    <property type="component" value="Unassembled WGS sequence"/>
</dbReference>
<dbReference type="PATRIC" id="fig|1423796.3.peg.203"/>
<dbReference type="OrthoDB" id="9782395at2"/>
<feature type="transmembrane region" description="Helical" evidence="1">
    <location>
        <begin position="111"/>
        <end position="133"/>
    </location>
</feature>
<feature type="transmembrane region" description="Helical" evidence="1">
    <location>
        <begin position="16"/>
        <end position="34"/>
    </location>
</feature>
<evidence type="ECO:0000313" key="3">
    <source>
        <dbReference type="EMBL" id="KRM94631.1"/>
    </source>
</evidence>
<gene>
    <name evidence="3" type="ORF">FC24_GL000194</name>
</gene>
<protein>
    <recommendedName>
        <fullName evidence="2">DUF218 domain-containing protein</fullName>
    </recommendedName>
</protein>
<dbReference type="InterPro" id="IPR051599">
    <property type="entry name" value="Cell_Envelope_Assoc"/>
</dbReference>
<proteinExistence type="predicted"/>
<feature type="transmembrane region" description="Helical" evidence="1">
    <location>
        <begin position="46"/>
        <end position="65"/>
    </location>
</feature>
<dbReference type="GO" id="GO:0043164">
    <property type="term" value="P:Gram-negative-bacterium-type cell wall biogenesis"/>
    <property type="evidence" value="ECO:0007669"/>
    <property type="project" value="TreeGrafter"/>
</dbReference>
<dbReference type="STRING" id="1423796.FC24_GL000194"/>
<dbReference type="Pfam" id="PF02698">
    <property type="entry name" value="DUF218"/>
    <property type="match status" value="1"/>
</dbReference>
<dbReference type="CDD" id="cd06259">
    <property type="entry name" value="YdcF-like"/>
    <property type="match status" value="1"/>
</dbReference>
<feature type="transmembrane region" description="Helical" evidence="1">
    <location>
        <begin position="340"/>
        <end position="360"/>
    </location>
</feature>
<comment type="caution">
    <text evidence="3">The sequence shown here is derived from an EMBL/GenBank/DDBJ whole genome shotgun (WGS) entry which is preliminary data.</text>
</comment>
<dbReference type="PANTHER" id="PTHR30336:SF18">
    <property type="entry name" value="MEMBRANE PROTEIN"/>
    <property type="match status" value="1"/>
</dbReference>
<feature type="transmembrane region" description="Helical" evidence="1">
    <location>
        <begin position="71"/>
        <end position="99"/>
    </location>
</feature>
<keyword evidence="1" id="KW-1133">Transmembrane helix</keyword>
<dbReference type="InterPro" id="IPR014729">
    <property type="entry name" value="Rossmann-like_a/b/a_fold"/>
</dbReference>
<feature type="transmembrane region" description="Helical" evidence="1">
    <location>
        <begin position="145"/>
        <end position="171"/>
    </location>
</feature>
<dbReference type="PANTHER" id="PTHR30336">
    <property type="entry name" value="INNER MEMBRANE PROTEIN, PROBABLE PERMEASE"/>
    <property type="match status" value="1"/>
</dbReference>
<dbReference type="EMBL" id="AYYI01000087">
    <property type="protein sequence ID" value="KRM94631.1"/>
    <property type="molecule type" value="Genomic_DNA"/>
</dbReference>